<comment type="caution">
    <text evidence="2">The sequence shown here is derived from an EMBL/GenBank/DDBJ whole genome shotgun (WGS) entry which is preliminary data.</text>
</comment>
<dbReference type="EMBL" id="JACNJH010000253">
    <property type="protein sequence ID" value="MBC8363089.1"/>
    <property type="molecule type" value="Genomic_DNA"/>
</dbReference>
<dbReference type="Gene3D" id="1.10.1660.10">
    <property type="match status" value="1"/>
</dbReference>
<dbReference type="InterPro" id="IPR010093">
    <property type="entry name" value="SinI_DNA-bd"/>
</dbReference>
<dbReference type="Proteomes" id="UP000603434">
    <property type="component" value="Unassembled WGS sequence"/>
</dbReference>
<dbReference type="InterPro" id="IPR041657">
    <property type="entry name" value="HTH_17"/>
</dbReference>
<name>A0A8J6NQM8_9BACT</name>
<protein>
    <submittedName>
        <fullName evidence="2">Helix-turn-helix domain-containing protein</fullName>
    </submittedName>
</protein>
<gene>
    <name evidence="2" type="ORF">H8E23_17025</name>
</gene>
<dbReference type="Pfam" id="PF12728">
    <property type="entry name" value="HTH_17"/>
    <property type="match status" value="1"/>
</dbReference>
<evidence type="ECO:0000259" key="1">
    <source>
        <dbReference type="Pfam" id="PF12728"/>
    </source>
</evidence>
<dbReference type="InterPro" id="IPR009061">
    <property type="entry name" value="DNA-bd_dom_put_sf"/>
</dbReference>
<dbReference type="GO" id="GO:0003677">
    <property type="term" value="F:DNA binding"/>
    <property type="evidence" value="ECO:0007669"/>
    <property type="project" value="InterPro"/>
</dbReference>
<evidence type="ECO:0000313" key="2">
    <source>
        <dbReference type="EMBL" id="MBC8363089.1"/>
    </source>
</evidence>
<proteinExistence type="predicted"/>
<dbReference type="AlphaFoldDB" id="A0A8J6NQM8"/>
<sequence>MLTAQKVIKEIYLLPMNEREKVARHIIEFGIKGYHPDVPEILDIKGWQDEIARKPFNLKQASEYLGVSSVTLRRWVKSGRVAAYKIGRAYTFDVRSLKKFKKSHIVKQSAKAL</sequence>
<feature type="domain" description="Helix-turn-helix" evidence="1">
    <location>
        <begin position="57"/>
        <end position="103"/>
    </location>
</feature>
<dbReference type="NCBIfam" id="TIGR01764">
    <property type="entry name" value="excise"/>
    <property type="match status" value="1"/>
</dbReference>
<reference evidence="2 3" key="1">
    <citation type="submission" date="2020-08" db="EMBL/GenBank/DDBJ databases">
        <title>Bridging the membrane lipid divide: bacteria of the FCB group superphylum have the potential to synthesize archaeal ether lipids.</title>
        <authorList>
            <person name="Villanueva L."/>
            <person name="Von Meijenfeldt F.A.B."/>
            <person name="Westbye A.B."/>
            <person name="Yadav S."/>
            <person name="Hopmans E.C."/>
            <person name="Dutilh B.E."/>
            <person name="Sinninghe Damste J.S."/>
        </authorList>
    </citation>
    <scope>NUCLEOTIDE SEQUENCE [LARGE SCALE GENOMIC DNA]</scope>
    <source>
        <strain evidence="2">NIOZ-UU30</strain>
    </source>
</reference>
<evidence type="ECO:0000313" key="3">
    <source>
        <dbReference type="Proteomes" id="UP000603434"/>
    </source>
</evidence>
<accession>A0A8J6NQM8</accession>
<organism evidence="2 3">
    <name type="scientific">Candidatus Desulfatibia profunda</name>
    <dbReference type="NCBI Taxonomy" id="2841695"/>
    <lineage>
        <taxon>Bacteria</taxon>
        <taxon>Pseudomonadati</taxon>
        <taxon>Thermodesulfobacteriota</taxon>
        <taxon>Desulfobacteria</taxon>
        <taxon>Desulfobacterales</taxon>
        <taxon>Desulfobacterales incertae sedis</taxon>
        <taxon>Candidatus Desulfatibia</taxon>
    </lineage>
</organism>
<dbReference type="SUPFAM" id="SSF46955">
    <property type="entry name" value="Putative DNA-binding domain"/>
    <property type="match status" value="1"/>
</dbReference>